<evidence type="ECO:0000313" key="3">
    <source>
        <dbReference type="Proteomes" id="UP001190700"/>
    </source>
</evidence>
<sequence length="213" mass="24029">MADANADAALSIATSIGAAIWAIFFSATLGVALFYDAGQLRFLTFWVLCLHVLNNVAVLVLYSAKERRCLAWWLTVVVPTIDVLAWTVLFTFMTLLFIYPTQMLDSDSFAAMDVVMAEGAHVAVHLMPVFNTSWIRSTFTPRGCRRNGTTVNFESRFQRGYVLYLHVITFGYIYGAIYRPSEVSDDDDDATRSISQRVFLSSSLRLELTNRFF</sequence>
<keyword evidence="1" id="KW-0472">Membrane</keyword>
<dbReference type="EMBL" id="LGRX02014410">
    <property type="protein sequence ID" value="KAK3264676.1"/>
    <property type="molecule type" value="Genomic_DNA"/>
</dbReference>
<dbReference type="Proteomes" id="UP001190700">
    <property type="component" value="Unassembled WGS sequence"/>
</dbReference>
<organism evidence="2 3">
    <name type="scientific">Cymbomonas tetramitiformis</name>
    <dbReference type="NCBI Taxonomy" id="36881"/>
    <lineage>
        <taxon>Eukaryota</taxon>
        <taxon>Viridiplantae</taxon>
        <taxon>Chlorophyta</taxon>
        <taxon>Pyramimonadophyceae</taxon>
        <taxon>Pyramimonadales</taxon>
        <taxon>Pyramimonadaceae</taxon>
        <taxon>Cymbomonas</taxon>
    </lineage>
</organism>
<reference evidence="2 3" key="1">
    <citation type="journal article" date="2015" name="Genome Biol. Evol.">
        <title>Comparative Genomics of a Bacterivorous Green Alga Reveals Evolutionary Causalities and Consequences of Phago-Mixotrophic Mode of Nutrition.</title>
        <authorList>
            <person name="Burns J.A."/>
            <person name="Paasch A."/>
            <person name="Narechania A."/>
            <person name="Kim E."/>
        </authorList>
    </citation>
    <scope>NUCLEOTIDE SEQUENCE [LARGE SCALE GENOMIC DNA]</scope>
    <source>
        <strain evidence="2 3">PLY_AMNH</strain>
    </source>
</reference>
<proteinExistence type="predicted"/>
<evidence type="ECO:0008006" key="4">
    <source>
        <dbReference type="Google" id="ProtNLM"/>
    </source>
</evidence>
<protein>
    <recommendedName>
        <fullName evidence="4">Transmembrane protein</fullName>
    </recommendedName>
</protein>
<keyword evidence="1" id="KW-1133">Transmembrane helix</keyword>
<gene>
    <name evidence="2" type="ORF">CYMTET_26598</name>
</gene>
<feature type="transmembrane region" description="Helical" evidence="1">
    <location>
        <begin position="161"/>
        <end position="178"/>
    </location>
</feature>
<keyword evidence="1" id="KW-0812">Transmembrane</keyword>
<feature type="transmembrane region" description="Helical" evidence="1">
    <location>
        <begin position="70"/>
        <end position="99"/>
    </location>
</feature>
<keyword evidence="3" id="KW-1185">Reference proteome</keyword>
<evidence type="ECO:0000256" key="1">
    <source>
        <dbReference type="SAM" id="Phobius"/>
    </source>
</evidence>
<evidence type="ECO:0000313" key="2">
    <source>
        <dbReference type="EMBL" id="KAK3264676.1"/>
    </source>
</evidence>
<comment type="caution">
    <text evidence="2">The sequence shown here is derived from an EMBL/GenBank/DDBJ whole genome shotgun (WGS) entry which is preliminary data.</text>
</comment>
<accession>A0AAE0KXS0</accession>
<name>A0AAE0KXS0_9CHLO</name>
<feature type="transmembrane region" description="Helical" evidence="1">
    <location>
        <begin position="42"/>
        <end position="64"/>
    </location>
</feature>
<dbReference type="AlphaFoldDB" id="A0AAE0KXS0"/>
<feature type="transmembrane region" description="Helical" evidence="1">
    <location>
        <begin position="12"/>
        <end position="35"/>
    </location>
</feature>